<feature type="chain" id="PRO_5011567647" evidence="6">
    <location>
        <begin position="19"/>
        <end position="450"/>
    </location>
</feature>
<feature type="domain" description="SusD-like N-terminal" evidence="8">
    <location>
        <begin position="20"/>
        <end position="222"/>
    </location>
</feature>
<name>A0A1I6THV4_9SPHI</name>
<keyword evidence="10" id="KW-1185">Reference proteome</keyword>
<evidence type="ECO:0000256" key="1">
    <source>
        <dbReference type="ARBA" id="ARBA00004442"/>
    </source>
</evidence>
<feature type="domain" description="RagB/SusD" evidence="7">
    <location>
        <begin position="332"/>
        <end position="408"/>
    </location>
</feature>
<dbReference type="GO" id="GO:0009279">
    <property type="term" value="C:cell outer membrane"/>
    <property type="evidence" value="ECO:0007669"/>
    <property type="project" value="UniProtKB-SubCell"/>
</dbReference>
<reference evidence="9 10" key="1">
    <citation type="submission" date="2016-10" db="EMBL/GenBank/DDBJ databases">
        <authorList>
            <person name="de Groot N.N."/>
        </authorList>
    </citation>
    <scope>NUCLEOTIDE SEQUENCE [LARGE SCALE GENOMIC DNA]</scope>
    <source>
        <strain evidence="9 10">DSM 22789</strain>
    </source>
</reference>
<evidence type="ECO:0000256" key="4">
    <source>
        <dbReference type="ARBA" id="ARBA00023136"/>
    </source>
</evidence>
<evidence type="ECO:0000256" key="6">
    <source>
        <dbReference type="SAM" id="SignalP"/>
    </source>
</evidence>
<sequence>MKIQFIYLLPLVILSACSAEFLEVKPQKQQVIVETLNDVTALLDNSSSVMNLIDYWRLISDGDLYYTADKLSSMYDFDRNLYLWKKDYDPSGLYTSAWDLPYQQIFYANIVIETIDDIKKRKGNELNWENLYGRALFHRAWAHYHALQDFAEGFDMEVSFQLGIPIIKDSSFPKTTTRNSLMEVYEFILDDLDKAEELLPEQAEIKTRASRQAVYSLKARVYQNLNDYGSSLVNAEKALNISNQLLDYNQVSLTGGLPFSGFTYNTHPEIIFFASSNMPFVGIVGIEVAEDIRSSYEEGDIRKLAYFDDKGLYIGTYSGNAQYQFTGLSIDELYLVKAECLVRLDRVDEGIDVLNTLLKNRYKSNQFTPIGHLQADKALQLVLKERQKELIGRGTRWTDLKRLNQMESTKIDLYRTYLGETYMLPAKDSRYQFEIPKDELEMSGLEPNVR</sequence>
<evidence type="ECO:0000256" key="5">
    <source>
        <dbReference type="ARBA" id="ARBA00023237"/>
    </source>
</evidence>
<dbReference type="AlphaFoldDB" id="A0A1I6THV4"/>
<evidence type="ECO:0000259" key="8">
    <source>
        <dbReference type="Pfam" id="PF14322"/>
    </source>
</evidence>
<evidence type="ECO:0000256" key="2">
    <source>
        <dbReference type="ARBA" id="ARBA00006275"/>
    </source>
</evidence>
<dbReference type="Proteomes" id="UP000198785">
    <property type="component" value="Unassembled WGS sequence"/>
</dbReference>
<comment type="subcellular location">
    <subcellularLocation>
        <location evidence="1">Cell outer membrane</location>
    </subcellularLocation>
</comment>
<dbReference type="InterPro" id="IPR011990">
    <property type="entry name" value="TPR-like_helical_dom_sf"/>
</dbReference>
<dbReference type="Gene3D" id="1.25.40.390">
    <property type="match status" value="1"/>
</dbReference>
<evidence type="ECO:0000259" key="7">
    <source>
        <dbReference type="Pfam" id="PF07980"/>
    </source>
</evidence>
<accession>A0A1I6THV4</accession>
<keyword evidence="4" id="KW-0472">Membrane</keyword>
<gene>
    <name evidence="9" type="ORF">SAMN05660206_106157</name>
</gene>
<dbReference type="STRING" id="683125.SAMN05660206_106157"/>
<feature type="signal peptide" evidence="6">
    <location>
        <begin position="1"/>
        <end position="18"/>
    </location>
</feature>
<organism evidence="9 10">
    <name type="scientific">Sphingobacterium wenxiniae</name>
    <dbReference type="NCBI Taxonomy" id="683125"/>
    <lineage>
        <taxon>Bacteria</taxon>
        <taxon>Pseudomonadati</taxon>
        <taxon>Bacteroidota</taxon>
        <taxon>Sphingobacteriia</taxon>
        <taxon>Sphingobacteriales</taxon>
        <taxon>Sphingobacteriaceae</taxon>
        <taxon>Sphingobacterium</taxon>
    </lineage>
</organism>
<dbReference type="EMBL" id="FOZZ01000006">
    <property type="protein sequence ID" value="SFS88728.1"/>
    <property type="molecule type" value="Genomic_DNA"/>
</dbReference>
<dbReference type="Pfam" id="PF14322">
    <property type="entry name" value="SusD-like_3"/>
    <property type="match status" value="1"/>
</dbReference>
<dbReference type="Pfam" id="PF07980">
    <property type="entry name" value="SusD_RagB"/>
    <property type="match status" value="1"/>
</dbReference>
<dbReference type="InterPro" id="IPR012944">
    <property type="entry name" value="SusD_RagB_dom"/>
</dbReference>
<protein>
    <submittedName>
        <fullName evidence="9">SusD family protein</fullName>
    </submittedName>
</protein>
<keyword evidence="3 6" id="KW-0732">Signal</keyword>
<dbReference type="SUPFAM" id="SSF48452">
    <property type="entry name" value="TPR-like"/>
    <property type="match status" value="1"/>
</dbReference>
<dbReference type="PROSITE" id="PS51257">
    <property type="entry name" value="PROKAR_LIPOPROTEIN"/>
    <property type="match status" value="1"/>
</dbReference>
<evidence type="ECO:0000313" key="9">
    <source>
        <dbReference type="EMBL" id="SFS88728.1"/>
    </source>
</evidence>
<evidence type="ECO:0000256" key="3">
    <source>
        <dbReference type="ARBA" id="ARBA00022729"/>
    </source>
</evidence>
<dbReference type="RefSeq" id="WP_093365667.1">
    <property type="nucleotide sequence ID" value="NZ_FOZZ01000006.1"/>
</dbReference>
<proteinExistence type="inferred from homology"/>
<dbReference type="InterPro" id="IPR033985">
    <property type="entry name" value="SusD-like_N"/>
</dbReference>
<comment type="similarity">
    <text evidence="2">Belongs to the SusD family.</text>
</comment>
<evidence type="ECO:0000313" key="10">
    <source>
        <dbReference type="Proteomes" id="UP000198785"/>
    </source>
</evidence>
<keyword evidence="5" id="KW-0998">Cell outer membrane</keyword>
<dbReference type="OrthoDB" id="653598at2"/>